<dbReference type="PANTHER" id="PTHR46371">
    <property type="entry name" value="OS04G0464100 PROTEIN"/>
    <property type="match status" value="1"/>
</dbReference>
<dbReference type="Proteomes" id="UP000288805">
    <property type="component" value="Unassembled WGS sequence"/>
</dbReference>
<protein>
    <recommendedName>
        <fullName evidence="3">Heavy metal-associated isoprenylated plant protein 39</fullName>
    </recommendedName>
</protein>
<proteinExistence type="predicted"/>
<organism evidence="1 2">
    <name type="scientific">Vitis vinifera</name>
    <name type="common">Grape</name>
    <dbReference type="NCBI Taxonomy" id="29760"/>
    <lineage>
        <taxon>Eukaryota</taxon>
        <taxon>Viridiplantae</taxon>
        <taxon>Streptophyta</taxon>
        <taxon>Embryophyta</taxon>
        <taxon>Tracheophyta</taxon>
        <taxon>Spermatophyta</taxon>
        <taxon>Magnoliopsida</taxon>
        <taxon>eudicotyledons</taxon>
        <taxon>Gunneridae</taxon>
        <taxon>Pentapetalae</taxon>
        <taxon>rosids</taxon>
        <taxon>Vitales</taxon>
        <taxon>Vitaceae</taxon>
        <taxon>Viteae</taxon>
        <taxon>Vitis</taxon>
    </lineage>
</organism>
<accession>A0A438D457</accession>
<comment type="caution">
    <text evidence="1">The sequence shown here is derived from an EMBL/GenBank/DDBJ whole genome shotgun (WGS) entry which is preliminary data.</text>
</comment>
<evidence type="ECO:0000313" key="1">
    <source>
        <dbReference type="EMBL" id="RVW30234.1"/>
    </source>
</evidence>
<dbReference type="AlphaFoldDB" id="A0A438D457"/>
<gene>
    <name evidence="1" type="ORF">CK203_088689</name>
</gene>
<dbReference type="InterPro" id="IPR044296">
    <property type="entry name" value="HIPP46"/>
</dbReference>
<dbReference type="Gene3D" id="3.30.70.100">
    <property type="match status" value="1"/>
</dbReference>
<reference evidence="1 2" key="1">
    <citation type="journal article" date="2018" name="PLoS Genet.">
        <title>Population sequencing reveals clonal diversity and ancestral inbreeding in the grapevine cultivar Chardonnay.</title>
        <authorList>
            <person name="Roach M.J."/>
            <person name="Johnson D.L."/>
            <person name="Bohlmann J."/>
            <person name="van Vuuren H.J."/>
            <person name="Jones S.J."/>
            <person name="Pretorius I.S."/>
            <person name="Schmidt S.A."/>
            <person name="Borneman A.R."/>
        </authorList>
    </citation>
    <scope>NUCLEOTIDE SEQUENCE [LARGE SCALE GENOMIC DNA]</scope>
    <source>
        <strain evidence="2">cv. Chardonnay</strain>
        <tissue evidence="1">Leaf</tissue>
    </source>
</reference>
<evidence type="ECO:0000313" key="2">
    <source>
        <dbReference type="Proteomes" id="UP000288805"/>
    </source>
</evidence>
<name>A0A438D457_VITVI</name>
<sequence>MKQKVVLSVSLNYKKKCPCFIFGKLTSHSKALQIAAGSSGVESAAWQGEDKSKLEVSGDSIDLIALTKKLKKKIGYTSIVTVEEKKEEKEEKKEEKKEEVPALVYHPMGFPQYQYYELPPSNHGFCTIF</sequence>
<evidence type="ECO:0008006" key="3">
    <source>
        <dbReference type="Google" id="ProtNLM"/>
    </source>
</evidence>
<dbReference type="EMBL" id="QGNW01001805">
    <property type="protein sequence ID" value="RVW30234.1"/>
    <property type="molecule type" value="Genomic_DNA"/>
</dbReference>